<evidence type="ECO:0000313" key="3">
    <source>
        <dbReference type="Proteomes" id="UP000647017"/>
    </source>
</evidence>
<dbReference type="CDD" id="cd00093">
    <property type="entry name" value="HTH_XRE"/>
    <property type="match status" value="1"/>
</dbReference>
<dbReference type="Gene3D" id="3.40.50.300">
    <property type="entry name" value="P-loop containing nucleotide triphosphate hydrolases"/>
    <property type="match status" value="1"/>
</dbReference>
<dbReference type="EMBL" id="BOOZ01000048">
    <property type="protein sequence ID" value="GIJ12273.1"/>
    <property type="molecule type" value="Genomic_DNA"/>
</dbReference>
<name>A0ABQ4I314_9ACTN</name>
<protein>
    <recommendedName>
        <fullName evidence="1">HTH cro/C1-type domain-containing protein</fullName>
    </recommendedName>
</protein>
<dbReference type="Proteomes" id="UP000647017">
    <property type="component" value="Unassembled WGS sequence"/>
</dbReference>
<accession>A0ABQ4I314</accession>
<dbReference type="SUPFAM" id="SSF52540">
    <property type="entry name" value="P-loop containing nucleoside triphosphate hydrolases"/>
    <property type="match status" value="1"/>
</dbReference>
<feature type="domain" description="HTH cro/C1-type" evidence="1">
    <location>
        <begin position="18"/>
        <end position="72"/>
    </location>
</feature>
<evidence type="ECO:0000313" key="2">
    <source>
        <dbReference type="EMBL" id="GIJ12273.1"/>
    </source>
</evidence>
<dbReference type="SUPFAM" id="SSF47413">
    <property type="entry name" value="lambda repressor-like DNA-binding domains"/>
    <property type="match status" value="1"/>
</dbReference>
<dbReference type="Gene3D" id="1.10.260.40">
    <property type="entry name" value="lambda repressor-like DNA-binding domains"/>
    <property type="match status" value="1"/>
</dbReference>
<comment type="caution">
    <text evidence="2">The sequence shown here is derived from an EMBL/GenBank/DDBJ whole genome shotgun (WGS) entry which is preliminary data.</text>
</comment>
<dbReference type="InterPro" id="IPR010982">
    <property type="entry name" value="Lambda_DNA-bd_dom_sf"/>
</dbReference>
<dbReference type="InterPro" id="IPR027417">
    <property type="entry name" value="P-loop_NTPase"/>
</dbReference>
<evidence type="ECO:0000259" key="1">
    <source>
        <dbReference type="PROSITE" id="PS50943"/>
    </source>
</evidence>
<reference evidence="2 3" key="1">
    <citation type="submission" date="2021-01" db="EMBL/GenBank/DDBJ databases">
        <title>Whole genome shotgun sequence of Verrucosispora andamanensis NBRC 109075.</title>
        <authorList>
            <person name="Komaki H."/>
            <person name="Tamura T."/>
        </authorList>
    </citation>
    <scope>NUCLEOTIDE SEQUENCE [LARGE SCALE GENOMIC DNA]</scope>
    <source>
        <strain evidence="2 3">NBRC 109075</strain>
    </source>
</reference>
<dbReference type="Pfam" id="PF13671">
    <property type="entry name" value="AAA_33"/>
    <property type="match status" value="1"/>
</dbReference>
<gene>
    <name evidence="2" type="ORF">Van01_54870</name>
</gene>
<proteinExistence type="predicted"/>
<sequence length="370" mass="40885">MSDAQRMRDAKKTLGRQLATWRTLRGLRQHDLADAIPMSRSTIAGVEAGAQVVDETFWSRCDSLLHADGELLATYRQYRELERRYQQERAEAARRKRWGAVTAVARTGDIRHHETAVAAPGVEADEQAAGPSPVSVMQKVLESAVTGAGDSDPAGVDLSLLEQRVLDAHDARWRRGPREAPLLVVVGGYAGSGKTQLGELLAALTGWPLLDKDTLTRPMTEELLRALGGDPNDRHSDAYLAAVRPIEYRCLLNAAFDQLRHGTSTIVTAPLLREAPDPRWLDRMRSRFTASQIRVATIWVDADIESMYRRLASRDAARDSWKLNHWNAYSGAVDLALRPAWNHLVIDNGTGAVRPIEEQAALVGRIISPA</sequence>
<dbReference type="SMART" id="SM00530">
    <property type="entry name" value="HTH_XRE"/>
    <property type="match status" value="1"/>
</dbReference>
<dbReference type="PROSITE" id="PS50943">
    <property type="entry name" value="HTH_CROC1"/>
    <property type="match status" value="1"/>
</dbReference>
<dbReference type="InterPro" id="IPR001387">
    <property type="entry name" value="Cro/C1-type_HTH"/>
</dbReference>
<keyword evidence="3" id="KW-1185">Reference proteome</keyword>
<dbReference type="RefSeq" id="WP_204013541.1">
    <property type="nucleotide sequence ID" value="NZ_BOOZ01000048.1"/>
</dbReference>
<organism evidence="2 3">
    <name type="scientific">Micromonospora andamanensis</name>
    <dbReference type="NCBI Taxonomy" id="1287068"/>
    <lineage>
        <taxon>Bacteria</taxon>
        <taxon>Bacillati</taxon>
        <taxon>Actinomycetota</taxon>
        <taxon>Actinomycetes</taxon>
        <taxon>Micromonosporales</taxon>
        <taxon>Micromonosporaceae</taxon>
        <taxon>Micromonospora</taxon>
    </lineage>
</organism>
<dbReference type="Pfam" id="PF13560">
    <property type="entry name" value="HTH_31"/>
    <property type="match status" value="1"/>
</dbReference>